<name>A0A6G1F2G5_9ORYZ</name>
<comment type="caution">
    <text evidence="4">The sequence shown here is derived from an EMBL/GenBank/DDBJ whole genome shotgun (WGS) entry which is preliminary data.</text>
</comment>
<dbReference type="PROSITE" id="PS51375">
    <property type="entry name" value="PPR"/>
    <property type="match status" value="3"/>
</dbReference>
<dbReference type="Proteomes" id="UP000479710">
    <property type="component" value="Unassembled WGS sequence"/>
</dbReference>
<keyword evidence="5" id="KW-1185">Reference proteome</keyword>
<reference evidence="4 5" key="1">
    <citation type="submission" date="2019-11" db="EMBL/GenBank/DDBJ databases">
        <title>Whole genome sequence of Oryza granulata.</title>
        <authorList>
            <person name="Li W."/>
        </authorList>
    </citation>
    <scope>NUCLEOTIDE SEQUENCE [LARGE SCALE GENOMIC DNA]</scope>
    <source>
        <strain evidence="5">cv. Menghai</strain>
        <tissue evidence="4">Leaf</tissue>
    </source>
</reference>
<protein>
    <recommendedName>
        <fullName evidence="6">Pentacotripeptide-repeat region of PRORP domain-containing protein</fullName>
    </recommendedName>
</protein>
<dbReference type="InterPro" id="IPR011990">
    <property type="entry name" value="TPR-like_helical_dom_sf"/>
</dbReference>
<dbReference type="EMBL" id="SPHZ02000002">
    <property type="protein sequence ID" value="KAF0931029.1"/>
    <property type="molecule type" value="Genomic_DNA"/>
</dbReference>
<keyword evidence="1" id="KW-0677">Repeat</keyword>
<dbReference type="NCBIfam" id="TIGR00756">
    <property type="entry name" value="PPR"/>
    <property type="match status" value="4"/>
</dbReference>
<feature type="non-terminal residue" evidence="4">
    <location>
        <position position="297"/>
    </location>
</feature>
<feature type="repeat" description="PPR" evidence="3">
    <location>
        <begin position="259"/>
        <end position="293"/>
    </location>
</feature>
<evidence type="ECO:0000313" key="5">
    <source>
        <dbReference type="Proteomes" id="UP000479710"/>
    </source>
</evidence>
<dbReference type="PANTHER" id="PTHR47933">
    <property type="entry name" value="PENTATRICOPEPTIDE REPEAT-CONTAINING PROTEIN 1, MITOCHONDRIAL"/>
    <property type="match status" value="1"/>
</dbReference>
<dbReference type="Pfam" id="PF12854">
    <property type="entry name" value="PPR_1"/>
    <property type="match status" value="1"/>
</dbReference>
<dbReference type="InterPro" id="IPR051240">
    <property type="entry name" value="Mito_RNA-Proc/Resp"/>
</dbReference>
<dbReference type="AlphaFoldDB" id="A0A6G1F2G5"/>
<sequence length="297" mass="31411">MPLGTLLGRLGCVEALTGAATAAAAHRLLHLLLRTSPLPPLPDLVSLARWSRAHVRAPLSPRLHGLLLARLASQGLYPLLRSEVHVLAAVGLHSPESILRALPSSSSSSASTSAPLIADMLVLALARASRPLRAYDAFLLARESHPQHPPSTASVNALLAALVGAKRVDLAEKAFRSALRRRMSPDIYTFNTIISGLCRVGQLCKAGDVAKDIRAWGLAPSVATYNSLIDGYCKRGGAGNMYHVDMLLKQMVESGISPSAVTFGVLINGYCKNSNTATAVNVFKEMKQQGIAASVAT</sequence>
<accession>A0A6G1F2G5</accession>
<evidence type="ECO:0000256" key="3">
    <source>
        <dbReference type="PROSITE-ProRule" id="PRU00708"/>
    </source>
</evidence>
<feature type="repeat" description="PPR" evidence="3">
    <location>
        <begin position="186"/>
        <end position="220"/>
    </location>
</feature>
<feature type="repeat" description="PPR" evidence="3">
    <location>
        <begin position="221"/>
        <end position="258"/>
    </location>
</feature>
<evidence type="ECO:0008006" key="6">
    <source>
        <dbReference type="Google" id="ProtNLM"/>
    </source>
</evidence>
<proteinExistence type="predicted"/>
<dbReference type="Pfam" id="PF13041">
    <property type="entry name" value="PPR_2"/>
    <property type="match status" value="1"/>
</dbReference>
<dbReference type="PANTHER" id="PTHR47933:SF11">
    <property type="entry name" value="PENTATRICOPEPTIDE REPEAT-CONTAINING PROTEIN 2"/>
    <property type="match status" value="1"/>
</dbReference>
<dbReference type="InterPro" id="IPR002885">
    <property type="entry name" value="PPR_rpt"/>
</dbReference>
<organism evidence="4 5">
    <name type="scientific">Oryza meyeriana var. granulata</name>
    <dbReference type="NCBI Taxonomy" id="110450"/>
    <lineage>
        <taxon>Eukaryota</taxon>
        <taxon>Viridiplantae</taxon>
        <taxon>Streptophyta</taxon>
        <taxon>Embryophyta</taxon>
        <taxon>Tracheophyta</taxon>
        <taxon>Spermatophyta</taxon>
        <taxon>Magnoliopsida</taxon>
        <taxon>Liliopsida</taxon>
        <taxon>Poales</taxon>
        <taxon>Poaceae</taxon>
        <taxon>BOP clade</taxon>
        <taxon>Oryzoideae</taxon>
        <taxon>Oryzeae</taxon>
        <taxon>Oryzinae</taxon>
        <taxon>Oryza</taxon>
        <taxon>Oryza meyeriana</taxon>
    </lineage>
</organism>
<evidence type="ECO:0000256" key="2">
    <source>
        <dbReference type="ARBA" id="ARBA00022946"/>
    </source>
</evidence>
<dbReference type="GO" id="GO:0003729">
    <property type="term" value="F:mRNA binding"/>
    <property type="evidence" value="ECO:0007669"/>
    <property type="project" value="TreeGrafter"/>
</dbReference>
<dbReference type="OrthoDB" id="185373at2759"/>
<dbReference type="Gene3D" id="1.25.40.10">
    <property type="entry name" value="Tetratricopeptide repeat domain"/>
    <property type="match status" value="2"/>
</dbReference>
<gene>
    <name evidence="4" type="ORF">E2562_039514</name>
</gene>
<keyword evidence="2" id="KW-0809">Transit peptide</keyword>
<evidence type="ECO:0000313" key="4">
    <source>
        <dbReference type="EMBL" id="KAF0931029.1"/>
    </source>
</evidence>
<evidence type="ECO:0000256" key="1">
    <source>
        <dbReference type="ARBA" id="ARBA00022737"/>
    </source>
</evidence>